<keyword evidence="8 10" id="KW-0560">Oxidoreductase</keyword>
<comment type="caution">
    <text evidence="10">Lacks conserved residue(s) required for the propagation of feature annotation.</text>
</comment>
<sequence length="343" mass="36980">MAEMYYDDDADLSVIQGRKVAVIGYGSQGHAHALNLRDSGVDVRVGLAEGSKSRAKAEAEGLTVMSVADAVREADLVVILTPDQVQRGLYAAEIEPNLKEGAALLFGHGFNIRFGYIQPPAGSDVLMVAPKGPGHIVRREFVDGRGVPVLLAVEQDASGSAWDLAKSYGKAIGGLRAGGIRTTFTEETETDLFGEQAVLCGGASQLVMYGFETLVEAGYQPEVAYFECLHELKLIVDLMIEGGIAKQRWSVSDTAEYGDYVSGPRVIDPHVKDNMKAVLEDIKNGAFAKRFIDDQDAGAPEFQELRAKGAAHPIEGTGRELRQLMAWVDTDRDSDYVEGSAAR</sequence>
<dbReference type="EC" id="1.1.1.86" evidence="10"/>
<reference evidence="14" key="1">
    <citation type="submission" date="2021-02" db="EMBL/GenBank/DDBJ databases">
        <title>Phycicoccus sp. MQZ13P-5T, whole genome shotgun sequence.</title>
        <authorList>
            <person name="Tuo L."/>
        </authorList>
    </citation>
    <scope>NUCLEOTIDE SEQUENCE</scope>
    <source>
        <strain evidence="14">MQZ13P-5</strain>
    </source>
</reference>
<keyword evidence="7 10" id="KW-0521">NADP</keyword>
<dbReference type="HAMAP" id="MF_00435">
    <property type="entry name" value="IlvC"/>
    <property type="match status" value="1"/>
</dbReference>
<dbReference type="Gene3D" id="3.40.50.720">
    <property type="entry name" value="NAD(P)-binding Rossmann-like Domain"/>
    <property type="match status" value="1"/>
</dbReference>
<dbReference type="SUPFAM" id="SSF48179">
    <property type="entry name" value="6-phosphogluconate dehydrogenase C-terminal domain-like"/>
    <property type="match status" value="1"/>
</dbReference>
<keyword evidence="9 10" id="KW-0100">Branched-chain amino acid biosynthesis</keyword>
<feature type="domain" description="KARI N-terminal Rossmann" evidence="12">
    <location>
        <begin position="2"/>
        <end position="182"/>
    </location>
</feature>
<evidence type="ECO:0000256" key="3">
    <source>
        <dbReference type="ARBA" id="ARBA00010318"/>
    </source>
</evidence>
<evidence type="ECO:0000259" key="12">
    <source>
        <dbReference type="PROSITE" id="PS51850"/>
    </source>
</evidence>
<dbReference type="InterPro" id="IPR014359">
    <property type="entry name" value="KARI_prok"/>
</dbReference>
<evidence type="ECO:0000259" key="13">
    <source>
        <dbReference type="PROSITE" id="PS51851"/>
    </source>
</evidence>
<comment type="function">
    <text evidence="10">Involved in the biosynthesis of branched-chain amino acids (BCAA). Catalyzes an alkyl-migration followed by a ketol-acid reduction of (S)-2-acetolactate (S2AL) to yield (R)-2,3-dihydroxy-isovalerate. In the isomerase reaction, S2AL is rearranged via a Mg-dependent methyl migration to produce 3-hydroxy-3-methyl-2-ketobutyrate (HMKB). In the reductase reaction, this 2-ketoacid undergoes a metal-dependent reduction by NADPH to yield (R)-2,3-dihydroxy-isovalerate.</text>
</comment>
<feature type="binding site" evidence="10">
    <location>
        <begin position="25"/>
        <end position="28"/>
    </location>
    <ligand>
        <name>NADP(+)</name>
        <dbReference type="ChEBI" id="CHEBI:58349"/>
    </ligand>
</feature>
<feature type="binding site" evidence="10 11">
    <location>
        <position position="252"/>
    </location>
    <ligand>
        <name>substrate</name>
    </ligand>
</feature>
<dbReference type="InterPro" id="IPR013023">
    <property type="entry name" value="KARI"/>
</dbReference>
<comment type="cofactor">
    <cofactor evidence="10">
        <name>Mg(2+)</name>
        <dbReference type="ChEBI" id="CHEBI:18420"/>
    </cofactor>
    <text evidence="10">Binds 2 magnesium ions per subunit.</text>
</comment>
<evidence type="ECO:0000256" key="11">
    <source>
        <dbReference type="PROSITE-ProRule" id="PRU01198"/>
    </source>
</evidence>
<evidence type="ECO:0000256" key="10">
    <source>
        <dbReference type="HAMAP-Rule" id="MF_00435"/>
    </source>
</evidence>
<evidence type="ECO:0000256" key="4">
    <source>
        <dbReference type="ARBA" id="ARBA00022605"/>
    </source>
</evidence>
<dbReference type="InterPro" id="IPR000506">
    <property type="entry name" value="KARI_C"/>
</dbReference>
<feature type="binding site" evidence="10">
    <location>
        <position position="51"/>
    </location>
    <ligand>
        <name>NADP(+)</name>
        <dbReference type="ChEBI" id="CHEBI:58349"/>
    </ligand>
</feature>
<evidence type="ECO:0000256" key="6">
    <source>
        <dbReference type="ARBA" id="ARBA00022842"/>
    </source>
</evidence>
<comment type="pathway">
    <text evidence="2 10">Amino-acid biosynthesis; L-isoleucine biosynthesis; L-isoleucine from 2-oxobutanoate: step 2/4.</text>
</comment>
<proteinExistence type="inferred from homology"/>
<accession>A0ABS2CKW6</accession>
<comment type="catalytic activity">
    <reaction evidence="10">
        <text>(2R)-2,3-dihydroxy-3-methylbutanoate + NADP(+) = (2S)-2-acetolactate + NADPH + H(+)</text>
        <dbReference type="Rhea" id="RHEA:22068"/>
        <dbReference type="ChEBI" id="CHEBI:15378"/>
        <dbReference type="ChEBI" id="CHEBI:49072"/>
        <dbReference type="ChEBI" id="CHEBI:57783"/>
        <dbReference type="ChEBI" id="CHEBI:58349"/>
        <dbReference type="ChEBI" id="CHEBI:58476"/>
        <dbReference type="EC" id="1.1.1.86"/>
    </reaction>
</comment>
<dbReference type="Gene3D" id="6.10.240.10">
    <property type="match status" value="1"/>
</dbReference>
<dbReference type="SUPFAM" id="SSF51735">
    <property type="entry name" value="NAD(P)-binding Rossmann-fold domains"/>
    <property type="match status" value="1"/>
</dbReference>
<feature type="binding site" evidence="10 11">
    <location>
        <position position="191"/>
    </location>
    <ligand>
        <name>Mg(2+)</name>
        <dbReference type="ChEBI" id="CHEBI:18420"/>
        <label>1</label>
    </ligand>
</feature>
<keyword evidence="6 10" id="KW-0460">Magnesium</keyword>
<keyword evidence="4 10" id="KW-0028">Amino-acid biosynthesis</keyword>
<feature type="binding site" evidence="10 11">
    <location>
        <position position="231"/>
    </location>
    <ligand>
        <name>Mg(2+)</name>
        <dbReference type="ChEBI" id="CHEBI:18420"/>
        <label>2</label>
    </ligand>
</feature>
<comment type="pathway">
    <text evidence="1 10">Amino-acid biosynthesis; L-valine biosynthesis; L-valine from pyruvate: step 2/4.</text>
</comment>
<feature type="binding site" evidence="10 11">
    <location>
        <position position="227"/>
    </location>
    <ligand>
        <name>Mg(2+)</name>
        <dbReference type="ChEBI" id="CHEBI:18420"/>
        <label>2</label>
    </ligand>
</feature>
<comment type="similarity">
    <text evidence="3 10 11">Belongs to the ketol-acid reductoisomerase family.</text>
</comment>
<dbReference type="EMBL" id="JAFDVD010000009">
    <property type="protein sequence ID" value="MBM6400527.1"/>
    <property type="molecule type" value="Genomic_DNA"/>
</dbReference>
<protein>
    <recommendedName>
        <fullName evidence="10">Ketol-acid reductoisomerase (NADP(+))</fullName>
        <shortName evidence="10">KARI</shortName>
        <ecNumber evidence="10">1.1.1.86</ecNumber>
    </recommendedName>
    <alternativeName>
        <fullName evidence="10">Acetohydroxy-acid isomeroreductase</fullName>
        <shortName evidence="10">AHIR</shortName>
    </alternativeName>
    <alternativeName>
        <fullName evidence="10">Alpha-keto-beta-hydroxylacyl reductoisomerase</fullName>
    </alternativeName>
</protein>
<dbReference type="PROSITE" id="PS51850">
    <property type="entry name" value="KARI_N"/>
    <property type="match status" value="1"/>
</dbReference>
<evidence type="ECO:0000313" key="14">
    <source>
        <dbReference type="EMBL" id="MBM6400527.1"/>
    </source>
</evidence>
<evidence type="ECO:0000256" key="2">
    <source>
        <dbReference type="ARBA" id="ARBA00004885"/>
    </source>
</evidence>
<dbReference type="NCBIfam" id="NF009940">
    <property type="entry name" value="PRK13403.1"/>
    <property type="match status" value="1"/>
</dbReference>
<keyword evidence="15" id="KW-1185">Reference proteome</keyword>
<dbReference type="InterPro" id="IPR008927">
    <property type="entry name" value="6-PGluconate_DH-like_C_sf"/>
</dbReference>
<feature type="binding site" evidence="10">
    <location>
        <position position="53"/>
    </location>
    <ligand>
        <name>NADP(+)</name>
        <dbReference type="ChEBI" id="CHEBI:58349"/>
    </ligand>
</feature>
<dbReference type="RefSeq" id="WP_204131009.1">
    <property type="nucleotide sequence ID" value="NZ_JAFDVD010000009.1"/>
</dbReference>
<evidence type="ECO:0000256" key="1">
    <source>
        <dbReference type="ARBA" id="ARBA00004864"/>
    </source>
</evidence>
<keyword evidence="5 10" id="KW-0479">Metal-binding</keyword>
<feature type="binding site" evidence="10">
    <location>
        <position position="134"/>
    </location>
    <ligand>
        <name>NADP(+)</name>
        <dbReference type="ChEBI" id="CHEBI:58349"/>
    </ligand>
</feature>
<feature type="binding site" evidence="10 11">
    <location>
        <position position="195"/>
    </location>
    <ligand>
        <name>Mg(2+)</name>
        <dbReference type="ChEBI" id="CHEBI:18420"/>
        <label>1</label>
    </ligand>
</feature>
<dbReference type="PANTHER" id="PTHR21371:SF1">
    <property type="entry name" value="KETOL-ACID REDUCTOISOMERASE, MITOCHONDRIAL"/>
    <property type="match status" value="1"/>
</dbReference>
<comment type="caution">
    <text evidence="14">The sequence shown here is derived from an EMBL/GenBank/DDBJ whole genome shotgun (WGS) entry which is preliminary data.</text>
</comment>
<evidence type="ECO:0000256" key="5">
    <source>
        <dbReference type="ARBA" id="ARBA00022723"/>
    </source>
</evidence>
<dbReference type="Pfam" id="PF01450">
    <property type="entry name" value="KARI_C"/>
    <property type="match status" value="1"/>
</dbReference>
<dbReference type="PANTHER" id="PTHR21371">
    <property type="entry name" value="KETOL-ACID REDUCTOISOMERASE, MITOCHONDRIAL"/>
    <property type="match status" value="1"/>
</dbReference>
<organism evidence="14 15">
    <name type="scientific">Phycicoccus sonneratiae</name>
    <dbReference type="NCBI Taxonomy" id="2807628"/>
    <lineage>
        <taxon>Bacteria</taxon>
        <taxon>Bacillati</taxon>
        <taxon>Actinomycetota</taxon>
        <taxon>Actinomycetes</taxon>
        <taxon>Micrococcales</taxon>
        <taxon>Intrasporangiaceae</taxon>
        <taxon>Phycicoccus</taxon>
    </lineage>
</organism>
<dbReference type="Pfam" id="PF07991">
    <property type="entry name" value="KARI_N"/>
    <property type="match status" value="1"/>
</dbReference>
<dbReference type="GO" id="GO:0004455">
    <property type="term" value="F:ketol-acid reductoisomerase activity"/>
    <property type="evidence" value="ECO:0007669"/>
    <property type="project" value="UniProtKB-EC"/>
</dbReference>
<feature type="binding site" evidence="10 11">
    <location>
        <position position="191"/>
    </location>
    <ligand>
        <name>Mg(2+)</name>
        <dbReference type="ChEBI" id="CHEBI:18420"/>
        <label>2</label>
    </ligand>
</feature>
<dbReference type="PIRSF" id="PIRSF000116">
    <property type="entry name" value="IlvC_gammaproteo"/>
    <property type="match status" value="1"/>
</dbReference>
<dbReference type="Proteomes" id="UP001430172">
    <property type="component" value="Unassembled WGS sequence"/>
</dbReference>
<evidence type="ECO:0000313" key="15">
    <source>
        <dbReference type="Proteomes" id="UP001430172"/>
    </source>
</evidence>
<evidence type="ECO:0000256" key="7">
    <source>
        <dbReference type="ARBA" id="ARBA00022857"/>
    </source>
</evidence>
<dbReference type="NCBIfam" id="NF004017">
    <property type="entry name" value="PRK05479.1"/>
    <property type="match status" value="1"/>
</dbReference>
<evidence type="ECO:0000256" key="9">
    <source>
        <dbReference type="ARBA" id="ARBA00023304"/>
    </source>
</evidence>
<comment type="catalytic activity">
    <reaction evidence="10">
        <text>(2R,3R)-2,3-dihydroxy-3-methylpentanoate + NADP(+) = (S)-2-ethyl-2-hydroxy-3-oxobutanoate + NADPH + H(+)</text>
        <dbReference type="Rhea" id="RHEA:13493"/>
        <dbReference type="ChEBI" id="CHEBI:15378"/>
        <dbReference type="ChEBI" id="CHEBI:49256"/>
        <dbReference type="ChEBI" id="CHEBI:49258"/>
        <dbReference type="ChEBI" id="CHEBI:57783"/>
        <dbReference type="ChEBI" id="CHEBI:58349"/>
        <dbReference type="EC" id="1.1.1.86"/>
    </reaction>
</comment>
<evidence type="ECO:0000256" key="8">
    <source>
        <dbReference type="ARBA" id="ARBA00023002"/>
    </source>
</evidence>
<gene>
    <name evidence="10 14" type="primary">ilvC</name>
    <name evidence="14" type="ORF">JQN70_09045</name>
</gene>
<feature type="active site" evidence="10">
    <location>
        <position position="108"/>
    </location>
</feature>
<dbReference type="InterPro" id="IPR013116">
    <property type="entry name" value="KARI_N"/>
</dbReference>
<dbReference type="NCBIfam" id="TIGR00465">
    <property type="entry name" value="ilvC"/>
    <property type="match status" value="1"/>
</dbReference>
<name>A0ABS2CKW6_9MICO</name>
<dbReference type="PROSITE" id="PS51851">
    <property type="entry name" value="KARI_C"/>
    <property type="match status" value="1"/>
</dbReference>
<feature type="domain" description="KARI C-terminal knotted" evidence="13">
    <location>
        <begin position="183"/>
        <end position="328"/>
    </location>
</feature>
<dbReference type="InterPro" id="IPR036291">
    <property type="entry name" value="NAD(P)-bd_dom_sf"/>
</dbReference>